<protein>
    <submittedName>
        <fullName evidence="3">PEP-CTERM sorting domain-containing protein</fullName>
    </submittedName>
</protein>
<keyword evidence="2" id="KW-0732">Signal</keyword>
<keyword evidence="1" id="KW-0472">Membrane</keyword>
<evidence type="ECO:0000256" key="2">
    <source>
        <dbReference type="SAM" id="SignalP"/>
    </source>
</evidence>
<comment type="caution">
    <text evidence="3">The sequence shown here is derived from an EMBL/GenBank/DDBJ whole genome shotgun (WGS) entry which is preliminary data.</text>
</comment>
<name>A0A7Y6TY59_9BURK</name>
<keyword evidence="1" id="KW-0812">Transmembrane</keyword>
<organism evidence="3 4">
    <name type="scientific">Piscinibacter koreensis</name>
    <dbReference type="NCBI Taxonomy" id="2742824"/>
    <lineage>
        <taxon>Bacteria</taxon>
        <taxon>Pseudomonadati</taxon>
        <taxon>Pseudomonadota</taxon>
        <taxon>Betaproteobacteria</taxon>
        <taxon>Burkholderiales</taxon>
        <taxon>Sphaerotilaceae</taxon>
        <taxon>Piscinibacter</taxon>
    </lineage>
</organism>
<dbReference type="EMBL" id="JABWMJ010000009">
    <property type="protein sequence ID" value="NUZ07761.1"/>
    <property type="molecule type" value="Genomic_DNA"/>
</dbReference>
<feature type="transmembrane region" description="Helical" evidence="1">
    <location>
        <begin position="183"/>
        <end position="199"/>
    </location>
</feature>
<keyword evidence="4" id="KW-1185">Reference proteome</keyword>
<gene>
    <name evidence="3" type="ORF">HQN59_18520</name>
</gene>
<dbReference type="AlphaFoldDB" id="A0A7Y6TY59"/>
<accession>A0A7Y6TY59</accession>
<evidence type="ECO:0000313" key="4">
    <source>
        <dbReference type="Proteomes" id="UP000529637"/>
    </source>
</evidence>
<keyword evidence="1" id="KW-1133">Transmembrane helix</keyword>
<dbReference type="RefSeq" id="WP_176070606.1">
    <property type="nucleotide sequence ID" value="NZ_JABWMJ010000009.1"/>
</dbReference>
<reference evidence="3 4" key="1">
    <citation type="submission" date="2020-06" db="EMBL/GenBank/DDBJ databases">
        <title>Schlegella sp. ID0723 isolated from air conditioner.</title>
        <authorList>
            <person name="Kim D.Y."/>
            <person name="Kim D.-U."/>
        </authorList>
    </citation>
    <scope>NUCLEOTIDE SEQUENCE [LARGE SCALE GENOMIC DNA]</scope>
    <source>
        <strain evidence="3 4">ID0723</strain>
    </source>
</reference>
<feature type="signal peptide" evidence="2">
    <location>
        <begin position="1"/>
        <end position="26"/>
    </location>
</feature>
<evidence type="ECO:0000256" key="1">
    <source>
        <dbReference type="SAM" id="Phobius"/>
    </source>
</evidence>
<dbReference type="Gene3D" id="2.60.120.260">
    <property type="entry name" value="Galactose-binding domain-like"/>
    <property type="match status" value="1"/>
</dbReference>
<evidence type="ECO:0000313" key="3">
    <source>
        <dbReference type="EMBL" id="NUZ07761.1"/>
    </source>
</evidence>
<dbReference type="Proteomes" id="UP000529637">
    <property type="component" value="Unassembled WGS sequence"/>
</dbReference>
<sequence length="204" mass="20963">MQRKTFMAPAIVVAITAATAVASAHAGPVANEFGPNLVVNGGFEATPGIASSGWTVSGFLGEGIDHFIDGDSAHAHNGTRSFAGGAVGTFGSISQTLATTPGMNYNIHLWLANISGFADGTGIEVRWNGNVVYSATDILGFGYREIVVDPLATSTSTILSIALQDDSFFLNVDDISVRLVPEPAGLALAGMALAGLLLVRRKAG</sequence>
<proteinExistence type="predicted"/>
<feature type="chain" id="PRO_5031520902" evidence="2">
    <location>
        <begin position="27"/>
        <end position="204"/>
    </location>
</feature>